<dbReference type="Proteomes" id="UP001139171">
    <property type="component" value="Unassembled WGS sequence"/>
</dbReference>
<dbReference type="AlphaFoldDB" id="A0A9X1SK00"/>
<organism evidence="2 3">
    <name type="scientific">Limnobaculum eriocheiris</name>
    <dbReference type="NCBI Taxonomy" id="2897391"/>
    <lineage>
        <taxon>Bacteria</taxon>
        <taxon>Pseudomonadati</taxon>
        <taxon>Pseudomonadota</taxon>
        <taxon>Gammaproteobacteria</taxon>
        <taxon>Enterobacterales</taxon>
        <taxon>Budviciaceae</taxon>
        <taxon>Limnobaculum</taxon>
    </lineage>
</organism>
<dbReference type="RefSeq" id="WP_230608402.1">
    <property type="nucleotide sequence ID" value="NZ_JAJNAG010000007.1"/>
</dbReference>
<protein>
    <submittedName>
        <fullName evidence="2">Helix-turn-helix domain-containing protein</fullName>
    </submittedName>
</protein>
<evidence type="ECO:0000313" key="2">
    <source>
        <dbReference type="EMBL" id="MCD1125451.1"/>
    </source>
</evidence>
<reference evidence="2" key="1">
    <citation type="submission" date="2021-11" db="EMBL/GenBank/DDBJ databases">
        <title>Jinshanibacter sp. isolated from one year old Eriocheir sinensis.</title>
        <authorList>
            <person name="Li J.-Y."/>
            <person name="He W."/>
            <person name="Gao T.-H."/>
        </authorList>
    </citation>
    <scope>NUCLEOTIDE SEQUENCE</scope>
    <source>
        <strain evidence="2">LJY008</strain>
    </source>
</reference>
<feature type="domain" description="IprA winged helix-turn-helix" evidence="1">
    <location>
        <begin position="137"/>
        <end position="202"/>
    </location>
</feature>
<dbReference type="Pfam" id="PF15977">
    <property type="entry name" value="HTH_46"/>
    <property type="match status" value="1"/>
</dbReference>
<accession>A0A9X1SK00</accession>
<evidence type="ECO:0000259" key="1">
    <source>
        <dbReference type="Pfam" id="PF15977"/>
    </source>
</evidence>
<proteinExistence type="predicted"/>
<dbReference type="InterPro" id="IPR041687">
    <property type="entry name" value="HTH_46"/>
</dbReference>
<keyword evidence="3" id="KW-1185">Reference proteome</keyword>
<comment type="caution">
    <text evidence="2">The sequence shown here is derived from an EMBL/GenBank/DDBJ whole genome shotgun (WGS) entry which is preliminary data.</text>
</comment>
<sequence length="205" mass="23473">MLNIPTDLKMHFELLTDAFTQSDKVKKLTVKKCSKHYISNNICCFQGGLFPIYMNKEDRLLAYAEGLTILGLTNFHTNTVDIYIKPAQTSIIFTLSAEEAKKIIKEKNLYESIIYVLSNNIVEFFHTFEKTITSNNYSFIRILLMDLNQTSDAVKTSVTVASYIMKRSGLSRSYVMMVLSELRKGDYITMEDGKLISINSLPEKF</sequence>
<evidence type="ECO:0000313" key="3">
    <source>
        <dbReference type="Proteomes" id="UP001139171"/>
    </source>
</evidence>
<name>A0A9X1SK00_9GAMM</name>
<gene>
    <name evidence="2" type="ORF">LPW36_05375</name>
</gene>
<dbReference type="EMBL" id="JAJNAG010000007">
    <property type="protein sequence ID" value="MCD1125451.1"/>
    <property type="molecule type" value="Genomic_DNA"/>
</dbReference>